<proteinExistence type="inferred from homology"/>
<gene>
    <name evidence="10" type="ORF">FK268_13640</name>
</gene>
<evidence type="ECO:0000313" key="10">
    <source>
        <dbReference type="EMBL" id="TWS23334.1"/>
    </source>
</evidence>
<dbReference type="OrthoDB" id="2365435at2"/>
<organism evidence="10 11">
    <name type="scientific">Tsukamurella sputi</name>
    <dbReference type="NCBI Taxonomy" id="2591848"/>
    <lineage>
        <taxon>Bacteria</taxon>
        <taxon>Bacillati</taxon>
        <taxon>Actinomycetota</taxon>
        <taxon>Actinomycetes</taxon>
        <taxon>Mycobacteriales</taxon>
        <taxon>Tsukamurellaceae</taxon>
        <taxon>Tsukamurella</taxon>
    </lineage>
</organism>
<feature type="transmembrane region" description="Helical" evidence="8">
    <location>
        <begin position="296"/>
        <end position="317"/>
    </location>
</feature>
<evidence type="ECO:0000256" key="7">
    <source>
        <dbReference type="SAM" id="MobiDB-lite"/>
    </source>
</evidence>
<evidence type="ECO:0000256" key="6">
    <source>
        <dbReference type="ARBA" id="ARBA00023136"/>
    </source>
</evidence>
<feature type="transmembrane region" description="Helical" evidence="8">
    <location>
        <begin position="669"/>
        <end position="690"/>
    </location>
</feature>
<keyword evidence="4 8" id="KW-0812">Transmembrane</keyword>
<keyword evidence="6 8" id="KW-0472">Membrane</keyword>
<feature type="compositionally biased region" description="Basic and acidic residues" evidence="7">
    <location>
        <begin position="713"/>
        <end position="722"/>
    </location>
</feature>
<dbReference type="Pfam" id="PF03176">
    <property type="entry name" value="MMPL"/>
    <property type="match status" value="2"/>
</dbReference>
<evidence type="ECO:0000259" key="9">
    <source>
        <dbReference type="PROSITE" id="PS50156"/>
    </source>
</evidence>
<evidence type="ECO:0000256" key="5">
    <source>
        <dbReference type="ARBA" id="ARBA00022989"/>
    </source>
</evidence>
<dbReference type="InterPro" id="IPR000731">
    <property type="entry name" value="SSD"/>
</dbReference>
<feature type="transmembrane region" description="Helical" evidence="8">
    <location>
        <begin position="253"/>
        <end position="275"/>
    </location>
</feature>
<protein>
    <submittedName>
        <fullName evidence="10">MMPL family transporter</fullName>
    </submittedName>
</protein>
<keyword evidence="3" id="KW-1003">Cell membrane</keyword>
<name>A0A5C5RL56_9ACTN</name>
<feature type="transmembrane region" description="Helical" evidence="8">
    <location>
        <begin position="642"/>
        <end position="663"/>
    </location>
</feature>
<evidence type="ECO:0000256" key="8">
    <source>
        <dbReference type="SAM" id="Phobius"/>
    </source>
</evidence>
<feature type="transmembrane region" description="Helical" evidence="8">
    <location>
        <begin position="34"/>
        <end position="55"/>
    </location>
</feature>
<feature type="transmembrane region" description="Helical" evidence="8">
    <location>
        <begin position="220"/>
        <end position="241"/>
    </location>
</feature>
<feature type="transmembrane region" description="Helical" evidence="8">
    <location>
        <begin position="602"/>
        <end position="621"/>
    </location>
</feature>
<dbReference type="Proteomes" id="UP000319792">
    <property type="component" value="Unassembled WGS sequence"/>
</dbReference>
<feature type="compositionally biased region" description="Low complexity" evidence="7">
    <location>
        <begin position="725"/>
        <end position="739"/>
    </location>
</feature>
<evidence type="ECO:0000256" key="2">
    <source>
        <dbReference type="ARBA" id="ARBA00010157"/>
    </source>
</evidence>
<dbReference type="EMBL" id="VIGV01000004">
    <property type="protein sequence ID" value="TWS23334.1"/>
    <property type="molecule type" value="Genomic_DNA"/>
</dbReference>
<dbReference type="GO" id="GO:0005886">
    <property type="term" value="C:plasma membrane"/>
    <property type="evidence" value="ECO:0007669"/>
    <property type="project" value="UniProtKB-SubCell"/>
</dbReference>
<feature type="transmembrane region" description="Helical" evidence="8">
    <location>
        <begin position="329"/>
        <end position="351"/>
    </location>
</feature>
<reference evidence="10 11" key="1">
    <citation type="submission" date="2019-08" db="EMBL/GenBank/DDBJ databases">
        <title>Tsukamurella conjunctivitidis sp. nov., Tsukamurella assacharolytica sp. nov. and Tsukamurella sputae sp. nov. isolated from patients with conjunctivitis, bacteraemia (lymphoma) and respiratory infection (sputum) in Hong Kong.</title>
        <authorList>
            <person name="Fok K.M.N."/>
            <person name="Fong J.Y.H."/>
        </authorList>
    </citation>
    <scope>NUCLEOTIDE SEQUENCE [LARGE SCALE GENOMIC DNA]</scope>
    <source>
        <strain evidence="10 11">HKU70</strain>
    </source>
</reference>
<evidence type="ECO:0000256" key="4">
    <source>
        <dbReference type="ARBA" id="ARBA00022692"/>
    </source>
</evidence>
<comment type="similarity">
    <text evidence="2">Belongs to the resistance-nodulation-cell division (RND) (TC 2.A.6) family. MmpL subfamily.</text>
</comment>
<evidence type="ECO:0000256" key="1">
    <source>
        <dbReference type="ARBA" id="ARBA00004651"/>
    </source>
</evidence>
<feature type="region of interest" description="Disordered" evidence="7">
    <location>
        <begin position="713"/>
        <end position="739"/>
    </location>
</feature>
<dbReference type="InterPro" id="IPR004869">
    <property type="entry name" value="MMPL_dom"/>
</dbReference>
<feature type="domain" description="SSD" evidence="9">
    <location>
        <begin position="574"/>
        <end position="700"/>
    </location>
</feature>
<dbReference type="PROSITE" id="PS50156">
    <property type="entry name" value="SSD"/>
    <property type="match status" value="1"/>
</dbReference>
<dbReference type="AlphaFoldDB" id="A0A5C5RL56"/>
<evidence type="ECO:0000256" key="3">
    <source>
        <dbReference type="ARBA" id="ARBA00022475"/>
    </source>
</evidence>
<feature type="transmembrane region" description="Helical" evidence="8">
    <location>
        <begin position="545"/>
        <end position="562"/>
    </location>
</feature>
<accession>A0A5C5RL56</accession>
<keyword evidence="5 8" id="KW-1133">Transmembrane helix</keyword>
<dbReference type="SUPFAM" id="SSF82866">
    <property type="entry name" value="Multidrug efflux transporter AcrB transmembrane domain"/>
    <property type="match status" value="2"/>
</dbReference>
<keyword evidence="11" id="KW-1185">Reference proteome</keyword>
<comment type="subcellular location">
    <subcellularLocation>
        <location evidence="1">Cell membrane</location>
        <topology evidence="1">Multi-pass membrane protein</topology>
    </subcellularLocation>
</comment>
<comment type="caution">
    <text evidence="10">The sequence shown here is derived from an EMBL/GenBank/DDBJ whole genome shotgun (WGS) entry which is preliminary data.</text>
</comment>
<dbReference type="PANTHER" id="PTHR33406:SF6">
    <property type="entry name" value="MEMBRANE PROTEIN YDGH-RELATED"/>
    <property type="match status" value="1"/>
</dbReference>
<sequence length="739" mass="77581">MAGRLSADADPNLREAREVNDTISSRRPVRRVRWLLPALLLILWLAIGATGGPFAGKLGDVQANDNTAFLPASAEATEVAKAHSAFQDSSRIPAVVALERGSGITDADGTFVTAAIGRLTGTKGFPEAASPPIRSADGRAIQIVVPVDSSREVAESVKRLRDQLNDDAPQGLSAYVTGPAGTAADLGAAFGRIDGLLLLVAGAVVVLILVVVYRSPTLPFIVIISAVLALSLASAAVYVLASNGAITLNGQSQGILFILVFGAATDYALLLVSRFREELATTTDRYTAIRAAWRASLEPVAASAGTVIAGVLCLLLSDLNSNRGLGPVAAIGIVASFLASMTFLPAVLGLIGRRVFWPRTPVVEPEAPVGRQPQEHRSWGRLADRVRRHPRRIWVASTLLLVLFAALLPQFRADGVAQSDTFLLTVDSQRGQDVLTKHFEADSGSPAVIIANVASLESVRKAAAAVDGIATVAPVADPAGQPTEVGGRVALNASMRDPADSLAAEETLVRLRDAVRRIDGADALVGGPTAVDLDTRTTATHDRNLIIPVVSLVVLLILCLLLRSILAPILLMGTVILSFAATLGISSVVFNHILGFPGVDPVVPLFAFVFLVALGIDYNIFLMTRAREEAAEIGTRRGIIRALTVTGGVITSAGIVLAATFSALAVIPLIFLAQIAFIVAFGVLLDALLVRTLLVPALVYDIGPTVWWPSRLKDDSRGREDSQNTDTDTAAAAAAEEVP</sequence>
<feature type="transmembrane region" description="Helical" evidence="8">
    <location>
        <begin position="569"/>
        <end position="590"/>
    </location>
</feature>
<feature type="transmembrane region" description="Helical" evidence="8">
    <location>
        <begin position="195"/>
        <end position="213"/>
    </location>
</feature>
<evidence type="ECO:0000313" key="11">
    <source>
        <dbReference type="Proteomes" id="UP000319792"/>
    </source>
</evidence>
<dbReference type="InterPro" id="IPR050545">
    <property type="entry name" value="Mycobact_MmpL"/>
</dbReference>
<dbReference type="PANTHER" id="PTHR33406">
    <property type="entry name" value="MEMBRANE PROTEIN MJ1562-RELATED"/>
    <property type="match status" value="1"/>
</dbReference>
<feature type="transmembrane region" description="Helical" evidence="8">
    <location>
        <begin position="393"/>
        <end position="411"/>
    </location>
</feature>
<dbReference type="Gene3D" id="1.20.1640.10">
    <property type="entry name" value="Multidrug efflux transporter AcrB transmembrane domain"/>
    <property type="match status" value="2"/>
</dbReference>